<evidence type="ECO:0000256" key="1">
    <source>
        <dbReference type="SAM" id="MobiDB-lite"/>
    </source>
</evidence>
<sequence length="70" mass="7723">MVLDFQRPWLSNGPAKKQTVDQILQSNGPHSPTGSSSGSTGSLGTSSNSNAHEYEYRDRLRTWLEKMIDG</sequence>
<keyword evidence="3" id="KW-1185">Reference proteome</keyword>
<protein>
    <submittedName>
        <fullName evidence="2">Uncharacterized protein</fullName>
    </submittedName>
</protein>
<reference evidence="2" key="1">
    <citation type="journal article" date="2010" name="Science">
        <title>Plasticity of animal genome architecture unmasked by rapid evolution of a pelagic tunicate.</title>
        <authorList>
            <person name="Denoeud F."/>
            <person name="Henriet S."/>
            <person name="Mungpakdee S."/>
            <person name="Aury J.M."/>
            <person name="Da Silva C."/>
            <person name="Brinkmann H."/>
            <person name="Mikhaleva J."/>
            <person name="Olsen L.C."/>
            <person name="Jubin C."/>
            <person name="Canestro C."/>
            <person name="Bouquet J.M."/>
            <person name="Danks G."/>
            <person name="Poulain J."/>
            <person name="Campsteijn C."/>
            <person name="Adamski M."/>
            <person name="Cross I."/>
            <person name="Yadetie F."/>
            <person name="Muffato M."/>
            <person name="Louis A."/>
            <person name="Butcher S."/>
            <person name="Tsagkogeorga G."/>
            <person name="Konrad A."/>
            <person name="Singh S."/>
            <person name="Jensen M.F."/>
            <person name="Cong E.H."/>
            <person name="Eikeseth-Otteraa H."/>
            <person name="Noel B."/>
            <person name="Anthouard V."/>
            <person name="Porcel B.M."/>
            <person name="Kachouri-Lafond R."/>
            <person name="Nishino A."/>
            <person name="Ugolini M."/>
            <person name="Chourrout P."/>
            <person name="Nishida H."/>
            <person name="Aasland R."/>
            <person name="Huzurbazar S."/>
            <person name="Westhof E."/>
            <person name="Delsuc F."/>
            <person name="Lehrach H."/>
            <person name="Reinhardt R."/>
            <person name="Weissenbach J."/>
            <person name="Roy S.W."/>
            <person name="Artiguenave F."/>
            <person name="Postlethwait J.H."/>
            <person name="Manak J.R."/>
            <person name="Thompson E.M."/>
            <person name="Jaillon O."/>
            <person name="Du Pasquier L."/>
            <person name="Boudinot P."/>
            <person name="Liberles D.A."/>
            <person name="Volff J.N."/>
            <person name="Philippe H."/>
            <person name="Lenhard B."/>
            <person name="Roest Crollius H."/>
            <person name="Wincker P."/>
            <person name="Chourrout D."/>
        </authorList>
    </citation>
    <scope>NUCLEOTIDE SEQUENCE [LARGE SCALE GENOMIC DNA]</scope>
</reference>
<name>E4XQJ8_OIKDI</name>
<gene>
    <name evidence="2" type="ORF">GSOID_T00017951001</name>
</gene>
<accession>E4XQJ8</accession>
<dbReference type="EMBL" id="FN653106">
    <property type="protein sequence ID" value="CBY12084.1"/>
    <property type="molecule type" value="Genomic_DNA"/>
</dbReference>
<dbReference type="Proteomes" id="UP000001307">
    <property type="component" value="Unassembled WGS sequence"/>
</dbReference>
<feature type="region of interest" description="Disordered" evidence="1">
    <location>
        <begin position="1"/>
        <end position="55"/>
    </location>
</feature>
<dbReference type="InParanoid" id="E4XQJ8"/>
<dbReference type="AlphaFoldDB" id="E4XQJ8"/>
<evidence type="ECO:0000313" key="2">
    <source>
        <dbReference type="EMBL" id="CBY12084.1"/>
    </source>
</evidence>
<organism evidence="2">
    <name type="scientific">Oikopleura dioica</name>
    <name type="common">Tunicate</name>
    <dbReference type="NCBI Taxonomy" id="34765"/>
    <lineage>
        <taxon>Eukaryota</taxon>
        <taxon>Metazoa</taxon>
        <taxon>Chordata</taxon>
        <taxon>Tunicata</taxon>
        <taxon>Appendicularia</taxon>
        <taxon>Copelata</taxon>
        <taxon>Oikopleuridae</taxon>
        <taxon>Oikopleura</taxon>
    </lineage>
</organism>
<feature type="compositionally biased region" description="Low complexity" evidence="1">
    <location>
        <begin position="26"/>
        <end position="50"/>
    </location>
</feature>
<proteinExistence type="predicted"/>
<evidence type="ECO:0000313" key="3">
    <source>
        <dbReference type="Proteomes" id="UP000001307"/>
    </source>
</evidence>